<dbReference type="InterPro" id="IPR008947">
    <property type="entry name" value="PLipase_C/P1_nuclease_dom_sf"/>
</dbReference>
<dbReference type="Pfam" id="PF02265">
    <property type="entry name" value="S1-P1_nuclease"/>
    <property type="match status" value="1"/>
</dbReference>
<evidence type="ECO:0000256" key="4">
    <source>
        <dbReference type="ARBA" id="ARBA00022801"/>
    </source>
</evidence>
<dbReference type="SUPFAM" id="SSF48537">
    <property type="entry name" value="Phospholipase C/P1 nuclease"/>
    <property type="match status" value="1"/>
</dbReference>
<keyword evidence="2" id="KW-0479">Metal-binding</keyword>
<dbReference type="PANTHER" id="PTHR33146:SF26">
    <property type="entry name" value="ENDONUCLEASE 4"/>
    <property type="match status" value="1"/>
</dbReference>
<comment type="caution">
    <text evidence="8">The sequence shown here is derived from an EMBL/GenBank/DDBJ whole genome shotgun (WGS) entry which is preliminary data.</text>
</comment>
<dbReference type="Gene3D" id="1.10.575.10">
    <property type="entry name" value="P1 Nuclease"/>
    <property type="match status" value="1"/>
</dbReference>
<keyword evidence="5" id="KW-1015">Disulfide bond</keyword>
<dbReference type="InterPro" id="IPR003154">
    <property type="entry name" value="S1/P1nuclease"/>
</dbReference>
<evidence type="ECO:0000256" key="7">
    <source>
        <dbReference type="SAM" id="SignalP"/>
    </source>
</evidence>
<keyword evidence="6" id="KW-0325">Glycoprotein</keyword>
<dbReference type="GO" id="GO:0003676">
    <property type="term" value="F:nucleic acid binding"/>
    <property type="evidence" value="ECO:0007669"/>
    <property type="project" value="InterPro"/>
</dbReference>
<evidence type="ECO:0000313" key="8">
    <source>
        <dbReference type="EMBL" id="KIO74968.1"/>
    </source>
</evidence>
<gene>
    <name evidence="8" type="ORF">TH53_23220</name>
</gene>
<dbReference type="AlphaFoldDB" id="A0A0D0F023"/>
<keyword evidence="3" id="KW-0255">Endonuclease</keyword>
<dbReference type="Proteomes" id="UP000032049">
    <property type="component" value="Unassembled WGS sequence"/>
</dbReference>
<accession>A0A0D0F023</accession>
<dbReference type="EMBL" id="JXRA01000120">
    <property type="protein sequence ID" value="KIO74968.1"/>
    <property type="molecule type" value="Genomic_DNA"/>
</dbReference>
<dbReference type="RefSeq" id="WP_041886183.1">
    <property type="nucleotide sequence ID" value="NZ_CP157278.1"/>
</dbReference>
<name>A0A0D0F023_9SPHI</name>
<dbReference type="OrthoDB" id="267579at2"/>
<proteinExistence type="predicted"/>
<feature type="chain" id="PRO_5002210049" evidence="7">
    <location>
        <begin position="25"/>
        <end position="266"/>
    </location>
</feature>
<organism evidence="8 9">
    <name type="scientific">Pedobacter lusitanus</name>
    <dbReference type="NCBI Taxonomy" id="1503925"/>
    <lineage>
        <taxon>Bacteria</taxon>
        <taxon>Pseudomonadati</taxon>
        <taxon>Bacteroidota</taxon>
        <taxon>Sphingobacteriia</taxon>
        <taxon>Sphingobacteriales</taxon>
        <taxon>Sphingobacteriaceae</taxon>
        <taxon>Pedobacter</taxon>
    </lineage>
</organism>
<evidence type="ECO:0000256" key="6">
    <source>
        <dbReference type="ARBA" id="ARBA00023180"/>
    </source>
</evidence>
<dbReference type="GO" id="GO:0006308">
    <property type="term" value="P:DNA catabolic process"/>
    <property type="evidence" value="ECO:0007669"/>
    <property type="project" value="InterPro"/>
</dbReference>
<keyword evidence="7" id="KW-0732">Signal</keyword>
<evidence type="ECO:0000256" key="5">
    <source>
        <dbReference type="ARBA" id="ARBA00023157"/>
    </source>
</evidence>
<dbReference type="GO" id="GO:0046872">
    <property type="term" value="F:metal ion binding"/>
    <property type="evidence" value="ECO:0007669"/>
    <property type="project" value="UniProtKB-KW"/>
</dbReference>
<feature type="signal peptide" evidence="7">
    <location>
        <begin position="1"/>
        <end position="24"/>
    </location>
</feature>
<evidence type="ECO:0000313" key="9">
    <source>
        <dbReference type="Proteomes" id="UP000032049"/>
    </source>
</evidence>
<dbReference type="GO" id="GO:0016788">
    <property type="term" value="F:hydrolase activity, acting on ester bonds"/>
    <property type="evidence" value="ECO:0007669"/>
    <property type="project" value="InterPro"/>
</dbReference>
<dbReference type="CDD" id="cd11010">
    <property type="entry name" value="S1-P1_nuclease"/>
    <property type="match status" value="1"/>
</dbReference>
<evidence type="ECO:0000256" key="2">
    <source>
        <dbReference type="ARBA" id="ARBA00022723"/>
    </source>
</evidence>
<keyword evidence="1" id="KW-0540">Nuclease</keyword>
<dbReference type="PANTHER" id="PTHR33146">
    <property type="entry name" value="ENDONUCLEASE 4"/>
    <property type="match status" value="1"/>
</dbReference>
<evidence type="ECO:0000256" key="1">
    <source>
        <dbReference type="ARBA" id="ARBA00022722"/>
    </source>
</evidence>
<dbReference type="GO" id="GO:0004519">
    <property type="term" value="F:endonuclease activity"/>
    <property type="evidence" value="ECO:0007669"/>
    <property type="project" value="UniProtKB-KW"/>
</dbReference>
<keyword evidence="4" id="KW-0378">Hydrolase</keyword>
<sequence>MISVVKIKKVCIAIALVAYLPLNAAAWGQTGHRIVGQIADYYLTAKARKAVKQVLGNESMAIASNWPDFIKSDTSYNYMGSWHYVNIPGDLDQNGVFNFLETTKEANVYNKIPEMIAILKNKQSTADKQQWAMRLLIHMLGDVHQPMHTARKEDLGGNKVSVMWFGQRSNLHHVWDEDLIDRQQLSYTEYAEAINHPSKEQFTKWSHDSLKETVYESYMACNKIYDKTKADDKLSYRYNFEFIDLLNEQLLKGGVRLAQIINDIYS</sequence>
<keyword evidence="9" id="KW-1185">Reference proteome</keyword>
<dbReference type="STRING" id="1503925.TH53_23220"/>
<evidence type="ECO:0000256" key="3">
    <source>
        <dbReference type="ARBA" id="ARBA00022759"/>
    </source>
</evidence>
<reference evidence="8 9" key="1">
    <citation type="submission" date="2015-01" db="EMBL/GenBank/DDBJ databases">
        <title>Draft genome sequence of Pedobacter sp. NL19 isolated from sludge of an effluent treatment pond in an abandoned uranium mine.</title>
        <authorList>
            <person name="Santos T."/>
            <person name="Caetano T."/>
            <person name="Covas C."/>
            <person name="Cruz A."/>
            <person name="Mendo S."/>
        </authorList>
    </citation>
    <scope>NUCLEOTIDE SEQUENCE [LARGE SCALE GENOMIC DNA]</scope>
    <source>
        <strain evidence="8 9">NL19</strain>
    </source>
</reference>
<protein>
    <submittedName>
        <fullName evidence="8">S1/P1 Nuclease</fullName>
    </submittedName>
</protein>